<dbReference type="PANTHER" id="PTHR46239:SF1">
    <property type="entry name" value="DNA REPAIR PROTEIN RAD51 HOMOLOG 3"/>
    <property type="match status" value="1"/>
</dbReference>
<evidence type="ECO:0000256" key="7">
    <source>
        <dbReference type="ARBA" id="ARBA00040674"/>
    </source>
</evidence>
<feature type="region of interest" description="Disordered" evidence="8">
    <location>
        <begin position="613"/>
        <end position="675"/>
    </location>
</feature>
<protein>
    <recommendedName>
        <fullName evidence="7">DNA repair protein RAD51 homolog 3</fullName>
    </recommendedName>
</protein>
<evidence type="ECO:0000256" key="3">
    <source>
        <dbReference type="ARBA" id="ARBA00022763"/>
    </source>
</evidence>
<reference evidence="10 11" key="1">
    <citation type="submission" date="2024-04" db="EMBL/GenBank/DDBJ databases">
        <title>genome sequences of Mucor flavus KT1a and Helicostylum pulchrum KT1b strains isolated from the surface of a dry-aged beef.</title>
        <authorList>
            <person name="Toyotome T."/>
            <person name="Hosono M."/>
            <person name="Torimaru M."/>
            <person name="Fukuda K."/>
            <person name="Mikami N."/>
        </authorList>
    </citation>
    <scope>NUCLEOTIDE SEQUENCE [LARGE SCALE GENOMIC DNA]</scope>
    <source>
        <strain evidence="10 11">KT1a</strain>
    </source>
</reference>
<evidence type="ECO:0000313" key="11">
    <source>
        <dbReference type="Proteomes" id="UP001473302"/>
    </source>
</evidence>
<feature type="compositionally biased region" description="Polar residues" evidence="8">
    <location>
        <begin position="797"/>
        <end position="807"/>
    </location>
</feature>
<dbReference type="InterPro" id="IPR052093">
    <property type="entry name" value="HR_Repair_Mediator"/>
</dbReference>
<dbReference type="InterPro" id="IPR013632">
    <property type="entry name" value="Rad51_C"/>
</dbReference>
<dbReference type="PROSITE" id="PS50162">
    <property type="entry name" value="RECA_2"/>
    <property type="match status" value="1"/>
</dbReference>
<feature type="domain" description="RecA family profile 1" evidence="9">
    <location>
        <begin position="68"/>
        <end position="232"/>
    </location>
</feature>
<evidence type="ECO:0000256" key="4">
    <source>
        <dbReference type="ARBA" id="ARBA00022840"/>
    </source>
</evidence>
<evidence type="ECO:0000313" key="10">
    <source>
        <dbReference type="EMBL" id="GAA5815072.1"/>
    </source>
</evidence>
<dbReference type="SMART" id="SM00382">
    <property type="entry name" value="AAA"/>
    <property type="match status" value="1"/>
</dbReference>
<evidence type="ECO:0000259" key="9">
    <source>
        <dbReference type="PROSITE" id="PS50162"/>
    </source>
</evidence>
<feature type="compositionally biased region" description="Basic and acidic residues" evidence="8">
    <location>
        <begin position="763"/>
        <end position="772"/>
    </location>
</feature>
<sequence length="876" mass="99434">MSLNHILELPSLQLKLSRAGYESLEALVSSNITEIVTELQLNGDEQKHLYEVVNTEFCEREAINQNEGPNSISTQSKSIDALFGHGIPPKKITEICGEAGSGKTQLCKQLAINSILPTKQGVEPGECIYIDTEGSFSSLGMSSLVSNGTDLERLHVFRATSYSEFMSLITELPIILQKYPNTKLIIIDSITYHFRVNVSTKNTRDNILDYIGLSLFRIAKENNLAIVVSNHVTQEEDTSTWTPSLGSSWGNWCSSRLFLYRKRNFRFAYLYKSYDPTGSNPVQFCIKNRGITDPVEDEREDQVNNEDIIKKLDEDIGMSFTQLRQEKDEEDEQDKVDVFWKGVYSNQIHVLRGSDLDLESNRQREISAETIEHFDTEGDLPTYTQTEFKQTSEEETSIIQKIETIREEEEEEDEEEIDLFSELSFKVEDNVSELGDFSSQLPLDEDDGSNFLSESQIINDPIPYIRNDSNMSYPINNQSIHDEEDNFIPATQVYEIPNLMRESQSSNDNLLYQSQEETTISFFKERADNVDSAEIPFYSQDSLRASLGIEMSPTGIEFTSSLTEVRSQISSAEKSSTPKENSDELFLRNEKEAEDDSDLTGVEGLKQKFTLESDMSVPSWEDPPIRLLPAEEDQQTTSKSQPNQTEEFDLCPATNTIPKTEENEESAPHSSQVNFVERHGLIVNEEEGKDVIQYSPISIAVSPLSPEEKMISKRIVQPVSSTKKRDLNTTDSNEDVNNSPKRKKSNESPENYTISNDANSNHDTTEGIKKVDQMQPASSTKKRDRDIIDSNEDNSPKRQNTNENYPISNNAESNNNTTEGMKNADQTQRDNTNQTMKDTTIIATVGMKDKEIVADWDSDVEEELDYKYIKEMEDFF</sequence>
<dbReference type="SUPFAM" id="SSF52540">
    <property type="entry name" value="P-loop containing nucleoside triphosphate hydrolases"/>
    <property type="match status" value="1"/>
</dbReference>
<keyword evidence="4" id="KW-0067">ATP-binding</keyword>
<feature type="compositionally biased region" description="Polar residues" evidence="8">
    <location>
        <begin position="635"/>
        <end position="645"/>
    </location>
</feature>
<evidence type="ECO:0000256" key="8">
    <source>
        <dbReference type="SAM" id="MobiDB-lite"/>
    </source>
</evidence>
<evidence type="ECO:0000256" key="5">
    <source>
        <dbReference type="ARBA" id="ARBA00023204"/>
    </source>
</evidence>
<dbReference type="InterPro" id="IPR020588">
    <property type="entry name" value="RecA_ATP-bd"/>
</dbReference>
<feature type="compositionally biased region" description="Low complexity" evidence="8">
    <location>
        <begin position="808"/>
        <end position="819"/>
    </location>
</feature>
<dbReference type="Proteomes" id="UP001473302">
    <property type="component" value="Unassembled WGS sequence"/>
</dbReference>
<feature type="compositionally biased region" description="Polar residues" evidence="8">
    <location>
        <begin position="748"/>
        <end position="762"/>
    </location>
</feature>
<keyword evidence="5" id="KW-0234">DNA repair</keyword>
<organism evidence="10 11">
    <name type="scientific">Mucor flavus</name>
    <dbReference type="NCBI Taxonomy" id="439312"/>
    <lineage>
        <taxon>Eukaryota</taxon>
        <taxon>Fungi</taxon>
        <taxon>Fungi incertae sedis</taxon>
        <taxon>Mucoromycota</taxon>
        <taxon>Mucoromycotina</taxon>
        <taxon>Mucoromycetes</taxon>
        <taxon>Mucorales</taxon>
        <taxon>Mucorineae</taxon>
        <taxon>Mucoraceae</taxon>
        <taxon>Mucor</taxon>
    </lineage>
</organism>
<keyword evidence="11" id="KW-1185">Reference proteome</keyword>
<gene>
    <name evidence="10" type="ORF">MFLAVUS_008578</name>
</gene>
<comment type="subcellular location">
    <subcellularLocation>
        <location evidence="1">Nucleus</location>
    </subcellularLocation>
</comment>
<dbReference type="InterPro" id="IPR027417">
    <property type="entry name" value="P-loop_NTPase"/>
</dbReference>
<proteinExistence type="predicted"/>
<name>A0ABP9Z7J0_9FUNG</name>
<feature type="compositionally biased region" description="Polar residues" evidence="8">
    <location>
        <begin position="824"/>
        <end position="837"/>
    </location>
</feature>
<dbReference type="EMBL" id="BAABUK010000024">
    <property type="protein sequence ID" value="GAA5815072.1"/>
    <property type="molecule type" value="Genomic_DNA"/>
</dbReference>
<keyword evidence="6" id="KW-0539">Nucleus</keyword>
<evidence type="ECO:0000256" key="1">
    <source>
        <dbReference type="ARBA" id="ARBA00004123"/>
    </source>
</evidence>
<dbReference type="InterPro" id="IPR003593">
    <property type="entry name" value="AAA+_ATPase"/>
</dbReference>
<feature type="region of interest" description="Disordered" evidence="8">
    <location>
        <begin position="701"/>
        <end position="837"/>
    </location>
</feature>
<comment type="caution">
    <text evidence="10">The sequence shown here is derived from an EMBL/GenBank/DDBJ whole genome shotgun (WGS) entry which is preliminary data.</text>
</comment>
<dbReference type="PANTHER" id="PTHR46239">
    <property type="entry name" value="DNA REPAIR PROTEIN RAD51 HOMOLOG 3 RAD51C"/>
    <property type="match status" value="1"/>
</dbReference>
<evidence type="ECO:0000256" key="2">
    <source>
        <dbReference type="ARBA" id="ARBA00022741"/>
    </source>
</evidence>
<evidence type="ECO:0000256" key="6">
    <source>
        <dbReference type="ARBA" id="ARBA00023242"/>
    </source>
</evidence>
<accession>A0ABP9Z7J0</accession>
<feature type="compositionally biased region" description="Polar residues" evidence="8">
    <location>
        <begin position="729"/>
        <end position="739"/>
    </location>
</feature>
<keyword evidence="3" id="KW-0227">DNA damage</keyword>
<dbReference type="Gene3D" id="3.40.50.300">
    <property type="entry name" value="P-loop containing nucleotide triphosphate hydrolases"/>
    <property type="match status" value="1"/>
</dbReference>
<dbReference type="Pfam" id="PF08423">
    <property type="entry name" value="Rad51"/>
    <property type="match status" value="1"/>
</dbReference>
<keyword evidence="2" id="KW-0547">Nucleotide-binding</keyword>